<reference evidence="2" key="1">
    <citation type="journal article" date="2023" name="PeerJ">
        <title>Selection and evaluation of lactic acid bacteria from chicken feces in Thailand as potential probiotics.</title>
        <authorList>
            <person name="Khurajog B."/>
            <person name="Disastra Y."/>
            <person name="Lawwyne L.D."/>
            <person name="Sirichokchatchawan W."/>
            <person name="Niyomtham W."/>
            <person name="Yindee J."/>
            <person name="Hampson D.J."/>
            <person name="Prapasarakul N."/>
        </authorList>
    </citation>
    <scope>NUCLEOTIDE SEQUENCE</scope>
    <source>
        <strain evidence="2">BF14</strain>
        <strain evidence="1">BF9</strain>
    </source>
</reference>
<evidence type="ECO:0000313" key="2">
    <source>
        <dbReference type="EMBL" id="MDV2910839.1"/>
    </source>
</evidence>
<dbReference type="EMBL" id="JAWJAX010000003">
    <property type="protein sequence ID" value="MDV2910839.1"/>
    <property type="molecule type" value="Genomic_DNA"/>
</dbReference>
<dbReference type="GeneID" id="57365832"/>
<reference evidence="2" key="2">
    <citation type="submission" date="2023-10" db="EMBL/GenBank/DDBJ databases">
        <authorList>
            <person name="Khurajog B."/>
        </authorList>
    </citation>
    <scope>NUCLEOTIDE SEQUENCE</scope>
    <source>
        <strain evidence="2">BF14</strain>
        <strain evidence="1">BF9</strain>
    </source>
</reference>
<comment type="caution">
    <text evidence="2">The sequence shown here is derived from an EMBL/GenBank/DDBJ whole genome shotgun (WGS) entry which is preliminary data.</text>
</comment>
<accession>A0AAP3U254</accession>
<dbReference type="Proteomes" id="UP001280897">
    <property type="component" value="Unassembled WGS sequence"/>
</dbReference>
<protein>
    <submittedName>
        <fullName evidence="2">Uncharacterized protein</fullName>
    </submittedName>
</protein>
<dbReference type="RefSeq" id="WP_002831566.1">
    <property type="nucleotide sequence ID" value="NZ_BMWN01000001.1"/>
</dbReference>
<organism evidence="2 3">
    <name type="scientific">Pediococcus acidilactici</name>
    <dbReference type="NCBI Taxonomy" id="1254"/>
    <lineage>
        <taxon>Bacteria</taxon>
        <taxon>Bacillati</taxon>
        <taxon>Bacillota</taxon>
        <taxon>Bacilli</taxon>
        <taxon>Lactobacillales</taxon>
        <taxon>Lactobacillaceae</taxon>
        <taxon>Pediococcus</taxon>
        <taxon>Pediococcus acidilactici group</taxon>
    </lineage>
</organism>
<dbReference type="EMBL" id="JAWJAV010000001">
    <property type="protein sequence ID" value="MDV2620337.1"/>
    <property type="molecule type" value="Genomic_DNA"/>
</dbReference>
<name>A0AAP3U254_PEDAC</name>
<dbReference type="AlphaFoldDB" id="A0AAP3U254"/>
<dbReference type="Proteomes" id="UP001280415">
    <property type="component" value="Unassembled WGS sequence"/>
</dbReference>
<evidence type="ECO:0000313" key="3">
    <source>
        <dbReference type="Proteomes" id="UP001280415"/>
    </source>
</evidence>
<proteinExistence type="predicted"/>
<gene>
    <name evidence="1" type="ORF">R0G89_01115</name>
    <name evidence="2" type="ORF">R0H03_03045</name>
</gene>
<dbReference type="KEGG" id="paci:A4V11_01440"/>
<sequence length="95" mass="10907">MQDIPKVVRVALLPSLFLRVEFADGAVRYWRSAINKTELDLLKKAGNLRKGLTQLTPEYYWLGTQATFGQDNTFAINRVIYDGNEIYKQGNRQPT</sequence>
<evidence type="ECO:0000313" key="1">
    <source>
        <dbReference type="EMBL" id="MDV2620337.1"/>
    </source>
</evidence>